<organism evidence="1 2">
    <name type="scientific">Steinernema glaseri</name>
    <dbReference type="NCBI Taxonomy" id="37863"/>
    <lineage>
        <taxon>Eukaryota</taxon>
        <taxon>Metazoa</taxon>
        <taxon>Ecdysozoa</taxon>
        <taxon>Nematoda</taxon>
        <taxon>Chromadorea</taxon>
        <taxon>Rhabditida</taxon>
        <taxon>Tylenchina</taxon>
        <taxon>Panagrolaimomorpha</taxon>
        <taxon>Strongyloidoidea</taxon>
        <taxon>Steinernematidae</taxon>
        <taxon>Steinernema</taxon>
    </lineage>
</organism>
<dbReference type="Proteomes" id="UP000095287">
    <property type="component" value="Unplaced"/>
</dbReference>
<protein>
    <submittedName>
        <fullName evidence="2">Ovule protein</fullName>
    </submittedName>
</protein>
<sequence>MYAVNVRCCKIFAVLNCGGCKVHQMVGKCGMYCESIAESVSFGMDRSFVGKTCDTSLIKDDDLSPSFLM</sequence>
<reference evidence="2" key="1">
    <citation type="submission" date="2016-11" db="UniProtKB">
        <authorList>
            <consortium name="WormBaseParasite"/>
        </authorList>
    </citation>
    <scope>IDENTIFICATION</scope>
</reference>
<proteinExistence type="predicted"/>
<name>A0A1I7YYG3_9BILA</name>
<evidence type="ECO:0000313" key="1">
    <source>
        <dbReference type="Proteomes" id="UP000095287"/>
    </source>
</evidence>
<evidence type="ECO:0000313" key="2">
    <source>
        <dbReference type="WBParaSite" id="L893_g21021.t1"/>
    </source>
</evidence>
<keyword evidence="1" id="KW-1185">Reference proteome</keyword>
<dbReference type="WBParaSite" id="L893_g21021.t1">
    <property type="protein sequence ID" value="L893_g21021.t1"/>
    <property type="gene ID" value="L893_g21021"/>
</dbReference>
<dbReference type="AlphaFoldDB" id="A0A1I7YYG3"/>
<accession>A0A1I7YYG3</accession>